<reference evidence="2 4" key="1">
    <citation type="journal article" date="2015" name="Biotechnol. Bioeng.">
        <title>Genome sequence and phenotypic characterization of Caulobacter segnis.</title>
        <authorList>
            <person name="Patel S."/>
            <person name="Fletcher B."/>
            <person name="Scott D.C."/>
            <person name="Ely B."/>
        </authorList>
    </citation>
    <scope>NUCLEOTIDE SEQUENCE [LARGE SCALE GENOMIC DNA]</scope>
    <source>
        <strain evidence="2 4">PS02</strain>
    </source>
</reference>
<dbReference type="InterPro" id="IPR000551">
    <property type="entry name" value="MerR-type_HTH_dom"/>
</dbReference>
<reference evidence="3 5" key="2">
    <citation type="journal article" date="2016" name="Front. Microbiol.">
        <title>Industrial Acetogenic Biocatalysts: A Comparative Metabolic and Genomic Analysis.</title>
        <authorList>
            <person name="Bengelsdorf F."/>
            <person name="Poehlein A."/>
            <person name="Sonja S."/>
            <person name="Erz C."/>
            <person name="Hummel T."/>
            <person name="Hoffmeister S."/>
            <person name="Daniel R."/>
            <person name="Durre P."/>
        </authorList>
    </citation>
    <scope>NUCLEOTIDE SEQUENCE [LARGE SCALE GENOMIC DNA]</scope>
    <source>
        <strain evidence="3 5">PTA-10522</strain>
    </source>
</reference>
<dbReference type="InterPro" id="IPR009061">
    <property type="entry name" value="DNA-bd_dom_put_sf"/>
</dbReference>
<dbReference type="EMBL" id="LITQ01000016">
    <property type="protein sequence ID" value="OAA92926.1"/>
    <property type="molecule type" value="Genomic_DNA"/>
</dbReference>
<dbReference type="EMBL" id="LROR01000036">
    <property type="protein sequence ID" value="OBR95868.1"/>
    <property type="molecule type" value="Genomic_DNA"/>
</dbReference>
<name>A0A162LFS1_9CLOT</name>
<dbReference type="Proteomes" id="UP000077384">
    <property type="component" value="Unassembled WGS sequence"/>
</dbReference>
<dbReference type="Pfam" id="PF13411">
    <property type="entry name" value="MerR_1"/>
    <property type="match status" value="1"/>
</dbReference>
<dbReference type="SUPFAM" id="SSF46955">
    <property type="entry name" value="Putative DNA-binding domain"/>
    <property type="match status" value="1"/>
</dbReference>
<keyword evidence="5" id="KW-1185">Reference proteome</keyword>
<dbReference type="Gene3D" id="1.10.1660.10">
    <property type="match status" value="1"/>
</dbReference>
<feature type="domain" description="HTH merR-type" evidence="1">
    <location>
        <begin position="16"/>
        <end position="83"/>
    </location>
</feature>
<comment type="caution">
    <text evidence="2">The sequence shown here is derived from an EMBL/GenBank/DDBJ whole genome shotgun (WGS) entry which is preliminary data.</text>
</comment>
<dbReference type="AlphaFoldDB" id="A0A162LFS1"/>
<proteinExistence type="predicted"/>
<dbReference type="GO" id="GO:0006355">
    <property type="term" value="P:regulation of DNA-templated transcription"/>
    <property type="evidence" value="ECO:0007669"/>
    <property type="project" value="InterPro"/>
</dbReference>
<evidence type="ECO:0000313" key="5">
    <source>
        <dbReference type="Proteomes" id="UP000093694"/>
    </source>
</evidence>
<gene>
    <name evidence="3" type="ORF">CLCOS_13010</name>
    <name evidence="2" type="ORF">WX73_00595</name>
</gene>
<evidence type="ECO:0000259" key="1">
    <source>
        <dbReference type="Pfam" id="PF13411"/>
    </source>
</evidence>
<organism evidence="2 4">
    <name type="scientific">Clostridium coskatii</name>
    <dbReference type="NCBI Taxonomy" id="1705578"/>
    <lineage>
        <taxon>Bacteria</taxon>
        <taxon>Bacillati</taxon>
        <taxon>Bacillota</taxon>
        <taxon>Clostridia</taxon>
        <taxon>Eubacteriales</taxon>
        <taxon>Clostridiaceae</taxon>
        <taxon>Clostridium</taxon>
    </lineage>
</organism>
<dbReference type="PATRIC" id="fig|1705578.3.peg.977"/>
<dbReference type="GO" id="GO:0003677">
    <property type="term" value="F:DNA binding"/>
    <property type="evidence" value="ECO:0007669"/>
    <property type="project" value="InterPro"/>
</dbReference>
<evidence type="ECO:0000313" key="3">
    <source>
        <dbReference type="EMBL" id="OBR95868.1"/>
    </source>
</evidence>
<evidence type="ECO:0000313" key="2">
    <source>
        <dbReference type="EMBL" id="OAA92926.1"/>
    </source>
</evidence>
<sequence length="200" mass="23736">MENKSINISDFKINTYKTKDVAKLLNTSTQAIRNYCLTFKDYLNSNHHCKYRNFTEDDINKLKMIQYLSKEKHYTTQQIKQYFLDNDSSLFSNQKDLEFAAQAISNLIKPEIETIIRQSVSDIMQNNTNIIKSDIEKSSSLINDNLSKILNDKNSLFDSITNTKELVEQIQNNQSEYISRKERKKQKKQKWFKLFRFCEE</sequence>
<dbReference type="RefSeq" id="WP_063554836.1">
    <property type="nucleotide sequence ID" value="NZ_LITQ01000016.1"/>
</dbReference>
<dbReference type="Proteomes" id="UP000093694">
    <property type="component" value="Unassembled WGS sequence"/>
</dbReference>
<protein>
    <recommendedName>
        <fullName evidence="1">HTH merR-type domain-containing protein</fullName>
    </recommendedName>
</protein>
<accession>A0A162LFS1</accession>
<evidence type="ECO:0000313" key="4">
    <source>
        <dbReference type="Proteomes" id="UP000077384"/>
    </source>
</evidence>